<feature type="compositionally biased region" description="Low complexity" evidence="1">
    <location>
        <begin position="243"/>
        <end position="253"/>
    </location>
</feature>
<sequence>MLVGDLEKTDNHLGRLSRSRAARKKSCAQGTGKISEPAKVMVPRWHALKYVRLRDSTTHIYSRSIARIYTATAKLPLYIVFPSISSHTVAHVLFRLSSPTTRARVDLYARSRCKSNRCCTGSRRGFAQFPIYMCSIYSAHTRTRSRVLTGRRLTRTERYDHMSRKGQRSSRAKRNTREEGARELRAQSSSEGELVAALLRLGLLRSLGSSTPTMAYNLRPRKIIDELLENDYSDEEIIEKSSDASSTSGNEDSSSNEDDSDVEMEDVSLNQRLNESRARGRPITKLKGKNGFCWDNTFSSRRSGCEHGAEPNRADYITRAKDGKKDDVQRFIQLCDQYLIALDRTVDENRSHNVGVTIELKGYRDKLQHNNDRRPESAQNHARDLKLSAQLTIRPIASRSLGVSATLSSRSNILLYKVHRAIISLSYSDRLRHWRRRAPQCAPIEAHTVISTQYLRYGDLEKSLSRKSVDIAQ</sequence>
<feature type="compositionally biased region" description="Basic and acidic residues" evidence="1">
    <location>
        <begin position="1"/>
        <end position="13"/>
    </location>
</feature>
<feature type="compositionally biased region" description="Basic residues" evidence="1">
    <location>
        <begin position="15"/>
        <end position="26"/>
    </location>
</feature>
<evidence type="ECO:0000313" key="2">
    <source>
        <dbReference type="EMBL" id="CAB0042451.1"/>
    </source>
</evidence>
<feature type="compositionally biased region" description="Acidic residues" evidence="1">
    <location>
        <begin position="254"/>
        <end position="264"/>
    </location>
</feature>
<feature type="compositionally biased region" description="Basic and acidic residues" evidence="1">
    <location>
        <begin position="175"/>
        <end position="185"/>
    </location>
</feature>
<feature type="region of interest" description="Disordered" evidence="1">
    <location>
        <begin position="1"/>
        <end position="32"/>
    </location>
</feature>
<proteinExistence type="predicted"/>
<dbReference type="AlphaFoldDB" id="A0A6H5IZQ2"/>
<feature type="region of interest" description="Disordered" evidence="1">
    <location>
        <begin position="148"/>
        <end position="187"/>
    </location>
</feature>
<feature type="compositionally biased region" description="Basic and acidic residues" evidence="1">
    <location>
        <begin position="154"/>
        <end position="163"/>
    </location>
</feature>
<reference evidence="2 3" key="1">
    <citation type="submission" date="2020-02" db="EMBL/GenBank/DDBJ databases">
        <authorList>
            <person name="Ferguson B K."/>
        </authorList>
    </citation>
    <scope>NUCLEOTIDE SEQUENCE [LARGE SCALE GENOMIC DNA]</scope>
</reference>
<evidence type="ECO:0000256" key="1">
    <source>
        <dbReference type="SAM" id="MobiDB-lite"/>
    </source>
</evidence>
<gene>
    <name evidence="2" type="ORF">TBRA_LOCUS14070</name>
</gene>
<dbReference type="Proteomes" id="UP000479190">
    <property type="component" value="Unassembled WGS sequence"/>
</dbReference>
<name>A0A6H5IZQ2_9HYME</name>
<organism evidence="2 3">
    <name type="scientific">Trichogramma brassicae</name>
    <dbReference type="NCBI Taxonomy" id="86971"/>
    <lineage>
        <taxon>Eukaryota</taxon>
        <taxon>Metazoa</taxon>
        <taxon>Ecdysozoa</taxon>
        <taxon>Arthropoda</taxon>
        <taxon>Hexapoda</taxon>
        <taxon>Insecta</taxon>
        <taxon>Pterygota</taxon>
        <taxon>Neoptera</taxon>
        <taxon>Endopterygota</taxon>
        <taxon>Hymenoptera</taxon>
        <taxon>Apocrita</taxon>
        <taxon>Proctotrupomorpha</taxon>
        <taxon>Chalcidoidea</taxon>
        <taxon>Trichogrammatidae</taxon>
        <taxon>Trichogramma</taxon>
    </lineage>
</organism>
<evidence type="ECO:0000313" key="3">
    <source>
        <dbReference type="Proteomes" id="UP000479190"/>
    </source>
</evidence>
<accession>A0A6H5IZQ2</accession>
<dbReference type="EMBL" id="CADCXV010001194">
    <property type="protein sequence ID" value="CAB0042451.1"/>
    <property type="molecule type" value="Genomic_DNA"/>
</dbReference>
<keyword evidence="3" id="KW-1185">Reference proteome</keyword>
<protein>
    <submittedName>
        <fullName evidence="2">Uncharacterized protein</fullName>
    </submittedName>
</protein>
<feature type="region of interest" description="Disordered" evidence="1">
    <location>
        <begin position="239"/>
        <end position="264"/>
    </location>
</feature>
<feature type="compositionally biased region" description="Basic residues" evidence="1">
    <location>
        <begin position="164"/>
        <end position="174"/>
    </location>
</feature>